<keyword evidence="1 2" id="KW-0378">Hydrolase</keyword>
<name>A0ABZ1BLA5_9FIRM</name>
<reference evidence="5" key="1">
    <citation type="submission" date="2023-12" db="EMBL/GenBank/DDBJ databases">
        <title>Novel isolates from deep terrestrial aquifers shed light on the physiology and ecology of the class Limnochordia.</title>
        <authorList>
            <person name="Karnachuk O.V."/>
            <person name="Lukina A.P."/>
            <person name="Avakyan M.R."/>
            <person name="Kadnikov V."/>
            <person name="Begmatov S."/>
            <person name="Beletsky A.V."/>
            <person name="Mardanov A.V."/>
            <person name="Ravin N.V."/>
        </authorList>
    </citation>
    <scope>NUCLEOTIDE SEQUENCE [LARGE SCALE GENOMIC DNA]</scope>
    <source>
        <strain evidence="5">LN</strain>
    </source>
</reference>
<dbReference type="RefSeq" id="WP_324667844.1">
    <property type="nucleotide sequence ID" value="NZ_CP141614.1"/>
</dbReference>
<dbReference type="GO" id="GO:0016787">
    <property type="term" value="F:hydrolase activity"/>
    <property type="evidence" value="ECO:0007669"/>
    <property type="project" value="UniProtKB-KW"/>
</dbReference>
<dbReference type="NCBIfam" id="NF001911">
    <property type="entry name" value="PRK00685.1"/>
    <property type="match status" value="1"/>
</dbReference>
<proteinExistence type="inferred from homology"/>
<evidence type="ECO:0000313" key="5">
    <source>
        <dbReference type="Proteomes" id="UP001333102"/>
    </source>
</evidence>
<dbReference type="Gene3D" id="3.60.15.10">
    <property type="entry name" value="Ribonuclease Z/Hydroxyacylglutathione hydrolase-like"/>
    <property type="match status" value="1"/>
</dbReference>
<dbReference type="Proteomes" id="UP001333102">
    <property type="component" value="Chromosome"/>
</dbReference>
<evidence type="ECO:0000313" key="4">
    <source>
        <dbReference type="EMBL" id="WRP13599.1"/>
    </source>
</evidence>
<dbReference type="InterPro" id="IPR050114">
    <property type="entry name" value="UPF0173_UPF0282_UlaG_hydrolase"/>
</dbReference>
<dbReference type="SUPFAM" id="SSF56281">
    <property type="entry name" value="Metallo-hydrolase/oxidoreductase"/>
    <property type="match status" value="1"/>
</dbReference>
<keyword evidence="5" id="KW-1185">Reference proteome</keyword>
<dbReference type="EMBL" id="CP141614">
    <property type="protein sequence ID" value="WRP13599.1"/>
    <property type="molecule type" value="Genomic_DNA"/>
</dbReference>
<dbReference type="InterPro" id="IPR001279">
    <property type="entry name" value="Metallo-B-lactamas"/>
</dbReference>
<evidence type="ECO:0000256" key="2">
    <source>
        <dbReference type="HAMAP-Rule" id="MF_00457"/>
    </source>
</evidence>
<evidence type="ECO:0000259" key="3">
    <source>
        <dbReference type="SMART" id="SM00849"/>
    </source>
</evidence>
<dbReference type="Pfam" id="PF12706">
    <property type="entry name" value="Lactamase_B_2"/>
    <property type="match status" value="1"/>
</dbReference>
<dbReference type="PANTHER" id="PTHR43546">
    <property type="entry name" value="UPF0173 METAL-DEPENDENT HYDROLASE MJ1163-RELATED"/>
    <property type="match status" value="1"/>
</dbReference>
<dbReference type="InterPro" id="IPR022877">
    <property type="entry name" value="UPF0173"/>
</dbReference>
<dbReference type="InterPro" id="IPR036866">
    <property type="entry name" value="RibonucZ/Hydroxyglut_hydro"/>
</dbReference>
<protein>
    <recommendedName>
        <fullName evidence="2">UPF0173 metal-dependent hydrolase VLY81_09055</fullName>
    </recommendedName>
</protein>
<dbReference type="PANTHER" id="PTHR43546:SF3">
    <property type="entry name" value="UPF0173 METAL-DEPENDENT HYDROLASE MJ1163"/>
    <property type="match status" value="1"/>
</dbReference>
<accession>A0ABZ1BLA5</accession>
<sequence>MRARFWGHAFVEVIGQDGSSILIDPFVTGNPQAEGAGARPDAFKPRAILLTHGHGDHLGDALAIARASGATVVAPFELAMYCQRHGATVHPMHIGGSRHFGWGWVKLTPAWHGSAAEEDGQTVYTGNPCGYLVRLDGKTLYHSGDTALFGDMALIGQRHPIDVAFVPIGDNFTMGPDDALYALSLLKPRLAVPMHYDTFDVIRQDPQAFAVRARQSGVEVRVLRPGEALEV</sequence>
<evidence type="ECO:0000256" key="1">
    <source>
        <dbReference type="ARBA" id="ARBA00022801"/>
    </source>
</evidence>
<organism evidence="4 5">
    <name type="scientific">Geochorda subterranea</name>
    <dbReference type="NCBI Taxonomy" id="3109564"/>
    <lineage>
        <taxon>Bacteria</taxon>
        <taxon>Bacillati</taxon>
        <taxon>Bacillota</taxon>
        <taxon>Limnochordia</taxon>
        <taxon>Limnochordales</taxon>
        <taxon>Geochordaceae</taxon>
        <taxon>Geochorda</taxon>
    </lineage>
</organism>
<dbReference type="HAMAP" id="MF_00457">
    <property type="entry name" value="UPF0173"/>
    <property type="match status" value="1"/>
</dbReference>
<gene>
    <name evidence="4" type="ORF">VLY81_09055</name>
</gene>
<comment type="similarity">
    <text evidence="2">Belongs to the UPF0173 family.</text>
</comment>
<feature type="domain" description="Metallo-beta-lactamase" evidence="3">
    <location>
        <begin position="7"/>
        <end position="195"/>
    </location>
</feature>
<dbReference type="SMART" id="SM00849">
    <property type="entry name" value="Lactamase_B"/>
    <property type="match status" value="1"/>
</dbReference>